<evidence type="ECO:0000256" key="1">
    <source>
        <dbReference type="SAM" id="Phobius"/>
    </source>
</evidence>
<keyword evidence="1" id="KW-1133">Transmembrane helix</keyword>
<keyword evidence="1" id="KW-0472">Membrane</keyword>
<feature type="transmembrane region" description="Helical" evidence="1">
    <location>
        <begin position="135"/>
        <end position="151"/>
    </location>
</feature>
<sequence>MEYILWNREEFDIIYNCTGINVDDIPFEKRSYPIPAIICIVLGCIYYPLYFPCVYSFWKNRAKNPCYIFLIYLSLTDICILWMPTFAFGIFSLNGVVYCSSPFLTYFVGCCGLCKIFYLNKYLSTIISILQRVHYLNRTLITSLIIPIFTLKNYFLVFWACECSADLILGINRCLEMAFPKIGRLLFHNNRVYIWITFCTLHGLYWLLFCHPVIFTGILFEVSYEPLIGYIPFRMDLV</sequence>
<evidence type="ECO:0000313" key="2">
    <source>
        <dbReference type="Proteomes" id="UP000887563"/>
    </source>
</evidence>
<feature type="transmembrane region" description="Helical" evidence="1">
    <location>
        <begin position="103"/>
        <end position="123"/>
    </location>
</feature>
<proteinExistence type="predicted"/>
<protein>
    <submittedName>
        <fullName evidence="3">Serpentine receptor class gamma</fullName>
    </submittedName>
</protein>
<feature type="transmembrane region" description="Helical" evidence="1">
    <location>
        <begin position="195"/>
        <end position="220"/>
    </location>
</feature>
<dbReference type="PANTHER" id="PTHR23021:SF11">
    <property type="entry name" value="SERPENTINE RECEPTOR, CLASS T"/>
    <property type="match status" value="1"/>
</dbReference>
<reference evidence="3" key="1">
    <citation type="submission" date="2022-11" db="UniProtKB">
        <authorList>
            <consortium name="WormBaseParasite"/>
        </authorList>
    </citation>
    <scope>IDENTIFICATION</scope>
</reference>
<dbReference type="Proteomes" id="UP000887563">
    <property type="component" value="Unplaced"/>
</dbReference>
<dbReference type="InterPro" id="IPR019425">
    <property type="entry name" value="7TM_GPCR_serpentine_rcpt_Srt"/>
</dbReference>
<keyword evidence="1" id="KW-0812">Transmembrane</keyword>
<accession>A0A914MU65</accession>
<name>A0A914MU65_MELIC</name>
<dbReference type="AlphaFoldDB" id="A0A914MU65"/>
<evidence type="ECO:0000313" key="3">
    <source>
        <dbReference type="WBParaSite" id="Minc3s02708g31277"/>
    </source>
</evidence>
<keyword evidence="2" id="KW-1185">Reference proteome</keyword>
<dbReference type="PANTHER" id="PTHR23021">
    <property type="entry name" value="SERPENTINE RECEPTOR, CLASS T"/>
    <property type="match status" value="1"/>
</dbReference>
<dbReference type="WBParaSite" id="Minc3s02708g31277">
    <property type="protein sequence ID" value="Minc3s02708g31277"/>
    <property type="gene ID" value="Minc3s02708g31277"/>
</dbReference>
<feature type="transmembrane region" description="Helical" evidence="1">
    <location>
        <begin position="67"/>
        <end position="91"/>
    </location>
</feature>
<organism evidence="2 3">
    <name type="scientific">Meloidogyne incognita</name>
    <name type="common">Southern root-knot nematode worm</name>
    <name type="synonym">Oxyuris incognita</name>
    <dbReference type="NCBI Taxonomy" id="6306"/>
    <lineage>
        <taxon>Eukaryota</taxon>
        <taxon>Metazoa</taxon>
        <taxon>Ecdysozoa</taxon>
        <taxon>Nematoda</taxon>
        <taxon>Chromadorea</taxon>
        <taxon>Rhabditida</taxon>
        <taxon>Tylenchina</taxon>
        <taxon>Tylenchomorpha</taxon>
        <taxon>Tylenchoidea</taxon>
        <taxon>Meloidogynidae</taxon>
        <taxon>Meloidogyninae</taxon>
        <taxon>Meloidogyne</taxon>
        <taxon>Meloidogyne incognita group</taxon>
    </lineage>
</organism>
<dbReference type="Pfam" id="PF10321">
    <property type="entry name" value="7TM_GPCR_Srt"/>
    <property type="match status" value="2"/>
</dbReference>
<feature type="transmembrane region" description="Helical" evidence="1">
    <location>
        <begin position="32"/>
        <end position="55"/>
    </location>
</feature>